<dbReference type="InterPro" id="IPR001969">
    <property type="entry name" value="Aspartic_peptidase_AS"/>
</dbReference>
<dbReference type="PROSITE" id="PS00141">
    <property type="entry name" value="ASP_PROTEASE"/>
    <property type="match status" value="2"/>
</dbReference>
<evidence type="ECO:0000313" key="9">
    <source>
        <dbReference type="EMBL" id="ETV87385.1"/>
    </source>
</evidence>
<dbReference type="Gene3D" id="2.40.70.10">
    <property type="entry name" value="Acid Proteases"/>
    <property type="match status" value="2"/>
</dbReference>
<comment type="similarity">
    <text evidence="1 5">Belongs to the peptidase A1 family.</text>
</comment>
<dbReference type="GO" id="GO:0006508">
    <property type="term" value="P:proteolysis"/>
    <property type="evidence" value="ECO:0007669"/>
    <property type="project" value="UniProtKB-KW"/>
</dbReference>
<evidence type="ECO:0000256" key="6">
    <source>
        <dbReference type="SAM" id="Phobius"/>
    </source>
</evidence>
<dbReference type="OrthoDB" id="771136at2759"/>
<dbReference type="RefSeq" id="XP_009822248.1">
    <property type="nucleotide sequence ID" value="XM_009823946.1"/>
</dbReference>
<dbReference type="VEuPathDB" id="FungiDB:H257_00983"/>
<dbReference type="PRINTS" id="PR00792">
    <property type="entry name" value="PEPSIN"/>
</dbReference>
<dbReference type="PANTHER" id="PTHR47966:SF51">
    <property type="entry name" value="BETA-SITE APP-CLEAVING ENZYME, ISOFORM A-RELATED"/>
    <property type="match status" value="1"/>
</dbReference>
<dbReference type="RefSeq" id="XP_009822249.1">
    <property type="nucleotide sequence ID" value="XM_009823947.1"/>
</dbReference>
<accession>W4H5T8</accession>
<name>W4H5T8_APHAT</name>
<keyword evidence="2 5" id="KW-0645">Protease</keyword>
<keyword evidence="6" id="KW-0812">Transmembrane</keyword>
<dbReference type="CDD" id="cd05471">
    <property type="entry name" value="pepsin_like"/>
    <property type="match status" value="1"/>
</dbReference>
<dbReference type="STRING" id="112090.W4H5T8"/>
<dbReference type="InterPro" id="IPR033121">
    <property type="entry name" value="PEPTIDASE_A1"/>
</dbReference>
<evidence type="ECO:0000256" key="2">
    <source>
        <dbReference type="ARBA" id="ARBA00022670"/>
    </source>
</evidence>
<evidence type="ECO:0000256" key="1">
    <source>
        <dbReference type="ARBA" id="ARBA00007447"/>
    </source>
</evidence>
<dbReference type="PROSITE" id="PS51767">
    <property type="entry name" value="PEPTIDASE_A1"/>
    <property type="match status" value="1"/>
</dbReference>
<keyword evidence="5" id="KW-0378">Hydrolase</keyword>
<dbReference type="GeneID" id="20802979"/>
<keyword evidence="7" id="KW-0732">Signal</keyword>
<dbReference type="EMBL" id="KI913115">
    <property type="protein sequence ID" value="ETV87386.1"/>
    <property type="molecule type" value="Genomic_DNA"/>
</dbReference>
<organism evidence="9">
    <name type="scientific">Aphanomyces astaci</name>
    <name type="common">Crayfish plague agent</name>
    <dbReference type="NCBI Taxonomy" id="112090"/>
    <lineage>
        <taxon>Eukaryota</taxon>
        <taxon>Sar</taxon>
        <taxon>Stramenopiles</taxon>
        <taxon>Oomycota</taxon>
        <taxon>Saprolegniomycetes</taxon>
        <taxon>Saprolegniales</taxon>
        <taxon>Verrucalvaceae</taxon>
        <taxon>Aphanomyces</taxon>
    </lineage>
</organism>
<dbReference type="SUPFAM" id="SSF50630">
    <property type="entry name" value="Acid proteases"/>
    <property type="match status" value="1"/>
</dbReference>
<evidence type="ECO:0000259" key="8">
    <source>
        <dbReference type="PROSITE" id="PS51767"/>
    </source>
</evidence>
<sequence length="444" mass="48403">MTWHDGTLVLCLGLLMGCSSFVHAHSRIDLPLFRRSLSNDVSSVNLVNKKSTQYFAPVTMDGKKFNVLVDTGSSDLWFACDAISPSKCSNGTCPATSRTIQYGSGSVCVEQSNGKFGLGSLVVPNAIYGVGIKSNVLVDGNQGILGLSFPSISVFSKQRAGVVAANSTKQYPIQFLDRFSMFLTSSEGEAGSTLILNGEDSQRIAKDKLVGYKIPLNETSHWTIQLRSLDVENDPHRNFSQPCSMSGSCLAIVDSGTTFLSMPSLLFKQFAIAYLKPGTPQGCAFNIQLQYYICPKDTALPKLTLGLGETASFVLNPWDYSWVHSETEIAVQIQRNPARGSLADRWILGDTFLKVYYTTYHVTDQAVTFYCKNGGVCAGGPNLLDFDRKKPTWALGLMIGGGCVVGITVIGSLGYLIHRRRLARRQRPETEPTTYAGVVERPLP</sequence>
<feature type="domain" description="Peptidase A1" evidence="8">
    <location>
        <begin position="54"/>
        <end position="370"/>
    </location>
</feature>
<keyword evidence="6" id="KW-1133">Transmembrane helix</keyword>
<dbReference type="PANTHER" id="PTHR47966">
    <property type="entry name" value="BETA-SITE APP-CLEAVING ENZYME, ISOFORM A-RELATED"/>
    <property type="match status" value="1"/>
</dbReference>
<dbReference type="InterPro" id="IPR021109">
    <property type="entry name" value="Peptidase_aspartic_dom_sf"/>
</dbReference>
<evidence type="ECO:0000256" key="4">
    <source>
        <dbReference type="PIRSR" id="PIRSR601461-1"/>
    </source>
</evidence>
<dbReference type="InterPro" id="IPR001461">
    <property type="entry name" value="Aspartic_peptidase_A1"/>
</dbReference>
<keyword evidence="6" id="KW-0472">Membrane</keyword>
<gene>
    <name evidence="9" type="ORF">H257_00983</name>
</gene>
<protein>
    <recommendedName>
        <fullName evidence="8">Peptidase A1 domain-containing protein</fullName>
    </recommendedName>
</protein>
<evidence type="ECO:0000256" key="5">
    <source>
        <dbReference type="RuleBase" id="RU000454"/>
    </source>
</evidence>
<dbReference type="EMBL" id="KI913115">
    <property type="protein sequence ID" value="ETV87385.1"/>
    <property type="molecule type" value="Genomic_DNA"/>
</dbReference>
<evidence type="ECO:0000256" key="7">
    <source>
        <dbReference type="SAM" id="SignalP"/>
    </source>
</evidence>
<dbReference type="AlphaFoldDB" id="W4H5T8"/>
<feature type="active site" evidence="4">
    <location>
        <position position="70"/>
    </location>
</feature>
<reference evidence="9" key="1">
    <citation type="submission" date="2013-12" db="EMBL/GenBank/DDBJ databases">
        <title>The Genome Sequence of Aphanomyces astaci APO3.</title>
        <authorList>
            <consortium name="The Broad Institute Genomics Platform"/>
            <person name="Russ C."/>
            <person name="Tyler B."/>
            <person name="van West P."/>
            <person name="Dieguez-Uribeondo J."/>
            <person name="Young S.K."/>
            <person name="Zeng Q."/>
            <person name="Gargeya S."/>
            <person name="Fitzgerald M."/>
            <person name="Abouelleil A."/>
            <person name="Alvarado L."/>
            <person name="Chapman S.B."/>
            <person name="Gainer-Dewar J."/>
            <person name="Goldberg J."/>
            <person name="Griggs A."/>
            <person name="Gujja S."/>
            <person name="Hansen M."/>
            <person name="Howarth C."/>
            <person name="Imamovic A."/>
            <person name="Ireland A."/>
            <person name="Larimer J."/>
            <person name="McCowan C."/>
            <person name="Murphy C."/>
            <person name="Pearson M."/>
            <person name="Poon T.W."/>
            <person name="Priest M."/>
            <person name="Roberts A."/>
            <person name="Saif S."/>
            <person name="Shea T."/>
            <person name="Sykes S."/>
            <person name="Wortman J."/>
            <person name="Nusbaum C."/>
            <person name="Birren B."/>
        </authorList>
    </citation>
    <scope>NUCLEOTIDE SEQUENCE [LARGE SCALE GENOMIC DNA]</scope>
    <source>
        <strain evidence="9">APO3</strain>
    </source>
</reference>
<dbReference type="GO" id="GO:0004190">
    <property type="term" value="F:aspartic-type endopeptidase activity"/>
    <property type="evidence" value="ECO:0007669"/>
    <property type="project" value="UniProtKB-KW"/>
</dbReference>
<dbReference type="InterPro" id="IPR034164">
    <property type="entry name" value="Pepsin-like_dom"/>
</dbReference>
<feature type="signal peptide" evidence="7">
    <location>
        <begin position="1"/>
        <end position="24"/>
    </location>
</feature>
<feature type="chain" id="PRO_5010981696" description="Peptidase A1 domain-containing protein" evidence="7">
    <location>
        <begin position="25"/>
        <end position="444"/>
    </location>
</feature>
<keyword evidence="3 5" id="KW-0064">Aspartyl protease</keyword>
<evidence type="ECO:0000256" key="3">
    <source>
        <dbReference type="ARBA" id="ARBA00022750"/>
    </source>
</evidence>
<proteinExistence type="inferred from homology"/>
<feature type="active site" evidence="4">
    <location>
        <position position="254"/>
    </location>
</feature>
<dbReference type="Pfam" id="PF00026">
    <property type="entry name" value="Asp"/>
    <property type="match status" value="1"/>
</dbReference>
<feature type="transmembrane region" description="Helical" evidence="6">
    <location>
        <begin position="393"/>
        <end position="417"/>
    </location>
</feature>